<evidence type="ECO:0000313" key="4">
    <source>
        <dbReference type="Proteomes" id="UP000614721"/>
    </source>
</evidence>
<dbReference type="Pfam" id="PF04830">
    <property type="entry name" value="DUF637"/>
    <property type="match status" value="1"/>
</dbReference>
<dbReference type="Pfam" id="PF05860">
    <property type="entry name" value="TPS"/>
    <property type="match status" value="1"/>
</dbReference>
<evidence type="ECO:0000259" key="2">
    <source>
        <dbReference type="SMART" id="SM00912"/>
    </source>
</evidence>
<feature type="domain" description="Filamentous haemagglutinin FhaB/tRNA nuclease CdiA-like TPS" evidence="2">
    <location>
        <begin position="46"/>
        <end position="166"/>
    </location>
</feature>
<dbReference type="SUPFAM" id="SSF51126">
    <property type="entry name" value="Pectin lyase-like"/>
    <property type="match status" value="1"/>
</dbReference>
<dbReference type="RefSeq" id="WP_196578054.1">
    <property type="nucleotide sequence ID" value="NZ_JADSJP010000039.1"/>
</dbReference>
<feature type="transmembrane region" description="Helical" evidence="1">
    <location>
        <begin position="12"/>
        <end position="30"/>
    </location>
</feature>
<dbReference type="SMART" id="SM00912">
    <property type="entry name" value="Haemagg_act"/>
    <property type="match status" value="1"/>
</dbReference>
<keyword evidence="1" id="KW-0472">Membrane</keyword>
<proteinExistence type="predicted"/>
<dbReference type="InterPro" id="IPR012334">
    <property type="entry name" value="Pectin_lyas_fold"/>
</dbReference>
<reference evidence="3 4" key="1">
    <citation type="submission" date="2020-11" db="EMBL/GenBank/DDBJ databases">
        <title>Enhanced detection system for hospital associated transmission using whole genome sequencing surveillance.</title>
        <authorList>
            <person name="Harrison L.H."/>
            <person name="Van Tyne D."/>
            <person name="Marsh J.W."/>
            <person name="Griffith M.P."/>
            <person name="Snyder D.J."/>
            <person name="Cooper V.S."/>
            <person name="Mustapha M."/>
        </authorList>
    </citation>
    <scope>NUCLEOTIDE SEQUENCE [LARGE SCALE GENOMIC DNA]</scope>
    <source>
        <strain evidence="3 4">PR00075</strain>
    </source>
</reference>
<keyword evidence="1" id="KW-1133">Transmembrane helix</keyword>
<dbReference type="InterPro" id="IPR006915">
    <property type="entry name" value="DUF637_hemagglutn_put"/>
</dbReference>
<dbReference type="EMBL" id="JADSJP010000039">
    <property type="protein sequence ID" value="MBG2880860.1"/>
    <property type="molecule type" value="Genomic_DNA"/>
</dbReference>
<dbReference type="NCBIfam" id="TIGR01901">
    <property type="entry name" value="adhes_NPXG"/>
    <property type="match status" value="1"/>
</dbReference>
<dbReference type="InterPro" id="IPR011050">
    <property type="entry name" value="Pectin_lyase_fold/virulence"/>
</dbReference>
<evidence type="ECO:0000313" key="3">
    <source>
        <dbReference type="EMBL" id="MBG2880860.1"/>
    </source>
</evidence>
<name>A0ABS0IXX4_9GAMM</name>
<dbReference type="Gene3D" id="2.160.20.10">
    <property type="entry name" value="Single-stranded right-handed beta-helix, Pectin lyase-like"/>
    <property type="match status" value="1"/>
</dbReference>
<dbReference type="InterPro" id="IPR008638">
    <property type="entry name" value="FhaB/CdiA-like_TPS"/>
</dbReference>
<sequence length="1814" mass="196721">MHEKDISRKQRLISYSIIYLTAIYPLHPAWSSAITPVDKTIKISQQNTVPIINIATPNDTGVSHNQFHSFNVGKQGAVLNNATTVVNTQLAKQVNANTHLKGNSAHLIINEVVGNGHSQLLGKLEVAGQQADVLIANPNGITCDGCSFINTPAITLTTGKPQFSPQGAYSAIEVKKGSVVIGKQGMNTELQNYADIISRSIELNGEINAKNLSLMQGNNRIDFEKGTVNSLTGEGIKPTISIDTKALGGMYANQIRLVSTEKGVGVNLSDIQTSQNGVNLTVDGIITFNGNIQSEQDINVSSKELHINSNTKLNAKRDITLATHTLTNHSEIISEKDMRLFADKLTNKGEKAVIQVKDNLWIQKNAQGDPSTLIENQSATIKTEKGDLIIRTKKLVNESITPLFKEIKQEPDSKKFYSVRNQFIPPYPCSGFFQGNYEAYIIAYIPELIDERNKKWFGMANLNDDYGINSERKKVDLISSYIASKIISGNNLYIQSNSISNHQSYIFANNNSILTGRNAHFLDYSIGQLDKWVIYENRGVFPEINPLFEIPNNQVEKSKYRKEYEYIPYVSTDIFSYDFKFENNNEHIRAKGNLTLDFKNSINIETKVPFKYSKIKRLINKLHSGYNILASNILINSDSINISSNIKSNNDLSIISNDDITIKDAQLSSKNSLSLISNKNIELNQVDLTAKDSVVLAKNGNINYTLNPISSFNQNNVLTPPVINVPNSILFQSGGNITFNNIEINNSNSFNLISSGNIKIQRNESALFKILPYFHLYTQEPALSKTESWKARGDITFTAGKDIISQGIKYHSDKAITFNAGQDIFLASKSIKEADPFFSDVYYPQLQSKLFSGNNLILNAARDIDLSSTVLNSKDKVIVLAGRNIKLGANAYSAITDPHEDAQDLQYATATITGNKGISIASSGTLITEGSSIKSEGDVTISSGGNIQLGAVRTHFRKKSGSDLEELRKQVSTEINSGNNLTLFSEGSILFQASKLTANKEMDIAAKGGFLYAQAMEESSYYKEEKKKCNKWTLCITKKKYTKTFYNTNNKVTEFIANGNINLLAKDDITLEATKIDTAKNAKLTSKTGKINFKAVKDTSFKQAITNSKDIYITQRDQGYTKGIWVLPELYIGGKLTIDAPKGISADIKAKKKESLEQALTVLSNTPEYAWLNALQRQENINWNLVKDTYSSWDDKTQQLNPVVGAVIAIAVGVATYGTATAATIGGMASEATIAAGASASVASTASVAAQAGFASLVSQAAVSLAENKGSIYKTIESLGRSDTAKSIVTSMVVAGALQGLDQFMGWDQAIQGGTLPSTSKLLLTDNATWNQVAQRVASHSIVSSTLGTAIQGGSFIDNFKTALLSNIGSQFHAEGANLIGDNGAVLGHAGKVLSHSVVAGISAEIAGGSVTGAVAGALAAEIAAISLQSKLFEPSYLNETDRQVALIQEALIQEAMHGNEGQTQLTKLIGALTGAIVTRKPEGVFSAANSAELVYRHNYSEHMLSNLALENNKDMIAASKGDVAAAERVVNRQNAGMIAIALGLGGSVSFIAGHTVIATTPELIAIAQVAFNTCKANWVYCTNQLGINIAGISAPEAAIAGVTFGSGYKVLASSDESTKAFSSMLANSAKSLITSGKLNITAIKPIVEQEKLLITTHKKAIEIINNGELIIYSGVTTNGYKVSNGAKTVVSKNELEHPIVQSRINIKVGDLESGWLHVQKRHFSGAQNASQFTLSEQEIKDILLSPAVIKIPINKTRESYNKNTNGIDILYERVIQLDKNIGIDKFSKQPTNIITMLTDKNGNLITTTPGEIK</sequence>
<evidence type="ECO:0000256" key="1">
    <source>
        <dbReference type="SAM" id="Phobius"/>
    </source>
</evidence>
<accession>A0ABS0IXX4</accession>
<gene>
    <name evidence="3" type="ORF">I4902_16540</name>
</gene>
<keyword evidence="4" id="KW-1185">Reference proteome</keyword>
<comment type="caution">
    <text evidence="3">The sequence shown here is derived from an EMBL/GenBank/DDBJ whole genome shotgun (WGS) entry which is preliminary data.</text>
</comment>
<dbReference type="Proteomes" id="UP000614721">
    <property type="component" value="Unassembled WGS sequence"/>
</dbReference>
<protein>
    <submittedName>
        <fullName evidence="3">DUF637 domain-containing protein</fullName>
    </submittedName>
</protein>
<keyword evidence="1" id="KW-0812">Transmembrane</keyword>
<organism evidence="3 4">
    <name type="scientific">Proteus alimentorum</name>
    <dbReference type="NCBI Taxonomy" id="1973495"/>
    <lineage>
        <taxon>Bacteria</taxon>
        <taxon>Pseudomonadati</taxon>
        <taxon>Pseudomonadota</taxon>
        <taxon>Gammaproteobacteria</taxon>
        <taxon>Enterobacterales</taxon>
        <taxon>Morganellaceae</taxon>
        <taxon>Proteus</taxon>
    </lineage>
</organism>